<name>A0A0R2KPI3_9LACO</name>
<dbReference type="FunFam" id="3.40.50.1360:FF:000003">
    <property type="entry name" value="Glucosamine-6-phosphate deaminase"/>
    <property type="match status" value="1"/>
</dbReference>
<evidence type="ECO:0000256" key="2">
    <source>
        <dbReference type="ARBA" id="ARBA00022801"/>
    </source>
</evidence>
<feature type="domain" description="Glucosamine/galactosamine-6-phosphate isomerase" evidence="5">
    <location>
        <begin position="21"/>
        <end position="218"/>
    </location>
</feature>
<dbReference type="PATRIC" id="fig|1122146.4.peg.133"/>
<keyword evidence="2 4" id="KW-0378">Hydrolase</keyword>
<dbReference type="NCBIfam" id="TIGR00502">
    <property type="entry name" value="nagB"/>
    <property type="match status" value="1"/>
</dbReference>
<dbReference type="STRING" id="1122146.IV53_GL000131"/>
<keyword evidence="7" id="KW-1185">Reference proteome</keyword>
<proteinExistence type="inferred from homology"/>
<comment type="caution">
    <text evidence="4">Lacks conserved residue(s) required for the propagation of feature annotation.</text>
</comment>
<dbReference type="GO" id="GO:0004342">
    <property type="term" value="F:glucosamine-6-phosphate deaminase activity"/>
    <property type="evidence" value="ECO:0007669"/>
    <property type="project" value="UniProtKB-UniRule"/>
</dbReference>
<evidence type="ECO:0000256" key="4">
    <source>
        <dbReference type="HAMAP-Rule" id="MF_01241"/>
    </source>
</evidence>
<evidence type="ECO:0000259" key="5">
    <source>
        <dbReference type="Pfam" id="PF01182"/>
    </source>
</evidence>
<sequence length="236" mass="25708">MKVIIVKDQNAGGKAGYEVFANAIEEGATVFGLATGGTPETTYQEIVKSDLDFSKCTSINLDEYVGLSATDPQSYHHYMQEHLFENKPFKKSYLPDGQATDENAELKAYDQTIQDNPIDLQLLGIGTNGHIGFNEPGSDFKGQTHKVKLTDSTIAANARYFEDETQVPHYAYSMGIGSIMQAKKILLEAYGENKAEAIAATVQGPVSEECPASILQTHPDVTLIIDEAAAKLLKNK</sequence>
<comment type="pathway">
    <text evidence="4">Amino-sugar metabolism; N-acetylneuraminate degradation; D-fructose 6-phosphate from N-acetylneuraminate: step 5/5.</text>
</comment>
<feature type="active site" description="For ring-opening step" evidence="4">
    <location>
        <position position="128"/>
    </location>
</feature>
<evidence type="ECO:0000256" key="1">
    <source>
        <dbReference type="ARBA" id="ARBA00000644"/>
    </source>
</evidence>
<dbReference type="PANTHER" id="PTHR11280:SF5">
    <property type="entry name" value="GLUCOSAMINE-6-PHOSPHATE ISOMERASE"/>
    <property type="match status" value="1"/>
</dbReference>
<dbReference type="PANTHER" id="PTHR11280">
    <property type="entry name" value="GLUCOSAMINE-6-PHOSPHATE ISOMERASE"/>
    <property type="match status" value="1"/>
</dbReference>
<dbReference type="OrthoDB" id="9791139at2"/>
<evidence type="ECO:0000256" key="3">
    <source>
        <dbReference type="ARBA" id="ARBA00023277"/>
    </source>
</evidence>
<dbReference type="RefSeq" id="WP_027106388.1">
    <property type="nucleotide sequence ID" value="NZ_AUHP01000012.1"/>
</dbReference>
<dbReference type="GO" id="GO:0042802">
    <property type="term" value="F:identical protein binding"/>
    <property type="evidence" value="ECO:0007669"/>
    <property type="project" value="TreeGrafter"/>
</dbReference>
<accession>A0A0R2KPI3</accession>
<feature type="active site" description="For ring-opening step" evidence="4">
    <location>
        <position position="135"/>
    </location>
</feature>
<dbReference type="InterPro" id="IPR004547">
    <property type="entry name" value="Glucosamine6P_isomerase"/>
</dbReference>
<comment type="function">
    <text evidence="4">Catalyzes the reversible isomerization-deamination of glucosamine 6-phosphate (GlcN6P) to form fructose 6-phosphate (Fru6P) and ammonium ion.</text>
</comment>
<reference evidence="6 7" key="1">
    <citation type="journal article" date="2015" name="Genome Announc.">
        <title>Expanding the biotechnology potential of lactobacilli through comparative genomics of 213 strains and associated genera.</title>
        <authorList>
            <person name="Sun Z."/>
            <person name="Harris H.M."/>
            <person name="McCann A."/>
            <person name="Guo C."/>
            <person name="Argimon S."/>
            <person name="Zhang W."/>
            <person name="Yang X."/>
            <person name="Jeffery I.B."/>
            <person name="Cooney J.C."/>
            <person name="Kagawa T.F."/>
            <person name="Liu W."/>
            <person name="Song Y."/>
            <person name="Salvetti E."/>
            <person name="Wrobel A."/>
            <person name="Rasinkangas P."/>
            <person name="Parkhill J."/>
            <person name="Rea M.C."/>
            <person name="O'Sullivan O."/>
            <person name="Ritari J."/>
            <person name="Douillard F.P."/>
            <person name="Paul Ross R."/>
            <person name="Yang R."/>
            <person name="Briner A.E."/>
            <person name="Felis G.E."/>
            <person name="de Vos W.M."/>
            <person name="Barrangou R."/>
            <person name="Klaenhammer T.R."/>
            <person name="Caufield P.W."/>
            <person name="Cui Y."/>
            <person name="Zhang H."/>
            <person name="O'Toole P.W."/>
        </authorList>
    </citation>
    <scope>NUCLEOTIDE SEQUENCE [LARGE SCALE GENOMIC DNA]</scope>
    <source>
        <strain evidence="6 7">DSM 22408</strain>
    </source>
</reference>
<gene>
    <name evidence="4" type="primary">nagB</name>
    <name evidence="6" type="ORF">IV53_GL000131</name>
</gene>
<dbReference type="GO" id="GO:0005737">
    <property type="term" value="C:cytoplasm"/>
    <property type="evidence" value="ECO:0007669"/>
    <property type="project" value="TreeGrafter"/>
</dbReference>
<dbReference type="Proteomes" id="UP000051500">
    <property type="component" value="Unassembled WGS sequence"/>
</dbReference>
<dbReference type="EMBL" id="JQBZ01000016">
    <property type="protein sequence ID" value="KRN89413.1"/>
    <property type="molecule type" value="Genomic_DNA"/>
</dbReference>
<dbReference type="eggNOG" id="COG0363">
    <property type="taxonomic scope" value="Bacteria"/>
</dbReference>
<evidence type="ECO:0000313" key="7">
    <source>
        <dbReference type="Proteomes" id="UP000051500"/>
    </source>
</evidence>
<evidence type="ECO:0000313" key="6">
    <source>
        <dbReference type="EMBL" id="KRN89413.1"/>
    </source>
</evidence>
<dbReference type="CDD" id="cd01399">
    <property type="entry name" value="GlcN6P_deaminase"/>
    <property type="match status" value="1"/>
</dbReference>
<dbReference type="EC" id="3.5.99.6" evidence="4"/>
<dbReference type="InterPro" id="IPR037171">
    <property type="entry name" value="NagB/RpiA_transferase-like"/>
</dbReference>
<dbReference type="Gene3D" id="3.40.50.1360">
    <property type="match status" value="1"/>
</dbReference>
<keyword evidence="3 4" id="KW-0119">Carbohydrate metabolism</keyword>
<dbReference type="SUPFAM" id="SSF100950">
    <property type="entry name" value="NagB/RpiA/CoA transferase-like"/>
    <property type="match status" value="1"/>
</dbReference>
<comment type="similarity">
    <text evidence="4">Belongs to the glucosamine/galactosamine-6-phosphate isomerase family. NagB subfamily.</text>
</comment>
<feature type="active site" description="Proton acceptor; for enolization step" evidence="4">
    <location>
        <position position="62"/>
    </location>
</feature>
<dbReference type="GO" id="GO:0016853">
    <property type="term" value="F:isomerase activity"/>
    <property type="evidence" value="ECO:0007669"/>
    <property type="project" value="UniProtKB-KW"/>
</dbReference>
<dbReference type="GO" id="GO:0019262">
    <property type="term" value="P:N-acetylneuraminate catabolic process"/>
    <property type="evidence" value="ECO:0007669"/>
    <property type="project" value="UniProtKB-UniRule"/>
</dbReference>
<comment type="caution">
    <text evidence="6">The sequence shown here is derived from an EMBL/GenBank/DDBJ whole genome shotgun (WGS) entry which is preliminary data.</text>
</comment>
<dbReference type="Pfam" id="PF01182">
    <property type="entry name" value="Glucosamine_iso"/>
    <property type="match status" value="1"/>
</dbReference>
<dbReference type="InterPro" id="IPR006148">
    <property type="entry name" value="Glc/Gal-6P_isomerase"/>
</dbReference>
<comment type="catalytic activity">
    <reaction evidence="1 4">
        <text>alpha-D-glucosamine 6-phosphate + H2O = beta-D-fructose 6-phosphate + NH4(+)</text>
        <dbReference type="Rhea" id="RHEA:12172"/>
        <dbReference type="ChEBI" id="CHEBI:15377"/>
        <dbReference type="ChEBI" id="CHEBI:28938"/>
        <dbReference type="ChEBI" id="CHEBI:57634"/>
        <dbReference type="ChEBI" id="CHEBI:75989"/>
        <dbReference type="EC" id="3.5.99.6"/>
    </reaction>
</comment>
<protein>
    <recommendedName>
        <fullName evidence="4">Glucosamine-6-phosphate deaminase</fullName>
        <ecNumber evidence="4">3.5.99.6</ecNumber>
    </recommendedName>
    <alternativeName>
        <fullName evidence="4">GlcN6P deaminase</fullName>
        <shortName evidence="4">GNPDA</shortName>
    </alternativeName>
    <alternativeName>
        <fullName evidence="4">Glucosamine-6-phosphate isomerase</fullName>
    </alternativeName>
</protein>
<dbReference type="HAMAP" id="MF_01241">
    <property type="entry name" value="GlcN6P_deamin"/>
    <property type="match status" value="1"/>
</dbReference>
<dbReference type="GO" id="GO:0005975">
    <property type="term" value="P:carbohydrate metabolic process"/>
    <property type="evidence" value="ECO:0007669"/>
    <property type="project" value="InterPro"/>
</dbReference>
<feature type="active site" description="Proton acceptor; for ring-opening step" evidence="4">
    <location>
        <position position="130"/>
    </location>
</feature>
<dbReference type="UniPathway" id="UPA00629">
    <property type="reaction ID" value="UER00684"/>
</dbReference>
<dbReference type="GO" id="GO:0006043">
    <property type="term" value="P:glucosamine catabolic process"/>
    <property type="evidence" value="ECO:0007669"/>
    <property type="project" value="TreeGrafter"/>
</dbReference>
<keyword evidence="6" id="KW-0413">Isomerase</keyword>
<organism evidence="6 7">
    <name type="scientific">Ligilactobacillus ceti DSM 22408</name>
    <dbReference type="NCBI Taxonomy" id="1122146"/>
    <lineage>
        <taxon>Bacteria</taxon>
        <taxon>Bacillati</taxon>
        <taxon>Bacillota</taxon>
        <taxon>Bacilli</taxon>
        <taxon>Lactobacillales</taxon>
        <taxon>Lactobacillaceae</taxon>
        <taxon>Ligilactobacillus</taxon>
    </lineage>
</organism>
<dbReference type="AlphaFoldDB" id="A0A0R2KPI3"/>
<dbReference type="GO" id="GO:0006046">
    <property type="term" value="P:N-acetylglucosamine catabolic process"/>
    <property type="evidence" value="ECO:0007669"/>
    <property type="project" value="UniProtKB-UniRule"/>
</dbReference>